<organism evidence="1 2">
    <name type="scientific">Elysia marginata</name>
    <dbReference type="NCBI Taxonomy" id="1093978"/>
    <lineage>
        <taxon>Eukaryota</taxon>
        <taxon>Metazoa</taxon>
        <taxon>Spiralia</taxon>
        <taxon>Lophotrochozoa</taxon>
        <taxon>Mollusca</taxon>
        <taxon>Gastropoda</taxon>
        <taxon>Heterobranchia</taxon>
        <taxon>Euthyneura</taxon>
        <taxon>Panpulmonata</taxon>
        <taxon>Sacoglossa</taxon>
        <taxon>Placobranchoidea</taxon>
        <taxon>Plakobranchidae</taxon>
        <taxon>Elysia</taxon>
    </lineage>
</organism>
<proteinExistence type="predicted"/>
<dbReference type="AlphaFoldDB" id="A0AAV4EPX1"/>
<accession>A0AAV4EPX1</accession>
<dbReference type="EMBL" id="BMAT01003788">
    <property type="protein sequence ID" value="GFR62256.1"/>
    <property type="molecule type" value="Genomic_DNA"/>
</dbReference>
<dbReference type="Proteomes" id="UP000762676">
    <property type="component" value="Unassembled WGS sequence"/>
</dbReference>
<name>A0AAV4EPX1_9GAST</name>
<evidence type="ECO:0000313" key="1">
    <source>
        <dbReference type="EMBL" id="GFR62256.1"/>
    </source>
</evidence>
<comment type="caution">
    <text evidence="1">The sequence shown here is derived from an EMBL/GenBank/DDBJ whole genome shotgun (WGS) entry which is preliminary data.</text>
</comment>
<gene>
    <name evidence="1" type="ORF">ElyMa_001866700</name>
</gene>
<reference evidence="1 2" key="1">
    <citation type="journal article" date="2021" name="Elife">
        <title>Chloroplast acquisition without the gene transfer in kleptoplastic sea slugs, Plakobranchus ocellatus.</title>
        <authorList>
            <person name="Maeda T."/>
            <person name="Takahashi S."/>
            <person name="Yoshida T."/>
            <person name="Shimamura S."/>
            <person name="Takaki Y."/>
            <person name="Nagai Y."/>
            <person name="Toyoda A."/>
            <person name="Suzuki Y."/>
            <person name="Arimoto A."/>
            <person name="Ishii H."/>
            <person name="Satoh N."/>
            <person name="Nishiyama T."/>
            <person name="Hasebe M."/>
            <person name="Maruyama T."/>
            <person name="Minagawa J."/>
            <person name="Obokata J."/>
            <person name="Shigenobu S."/>
        </authorList>
    </citation>
    <scope>NUCLEOTIDE SEQUENCE [LARGE SCALE GENOMIC DNA]</scope>
</reference>
<protein>
    <submittedName>
        <fullName evidence="1">Uncharacterized protein</fullName>
    </submittedName>
</protein>
<evidence type="ECO:0000313" key="2">
    <source>
        <dbReference type="Proteomes" id="UP000762676"/>
    </source>
</evidence>
<keyword evidence="2" id="KW-1185">Reference proteome</keyword>
<sequence>MIYEFQVTATPQTKYERVKCLRFTSDSEWNNRAWDERWGLRSVGAGKMATGASQTSKRQTFPEHTSLCVNLLNKTSRSGVERVFILTAEWDTAGGGMATESRMRV</sequence>